<dbReference type="KEGG" id="xcl:G4Z02_07895"/>
<feature type="domain" description="S1 motif" evidence="4">
    <location>
        <begin position="7"/>
        <end position="77"/>
    </location>
</feature>
<accession>A0A7L7KSH4</accession>
<dbReference type="PRINTS" id="PR00681">
    <property type="entry name" value="RIBOSOMALS1"/>
</dbReference>
<name>A0A7L7KSH4_9MOLU</name>
<dbReference type="GO" id="GO:0003729">
    <property type="term" value="F:mRNA binding"/>
    <property type="evidence" value="ECO:0007669"/>
    <property type="project" value="TreeGrafter"/>
</dbReference>
<reference evidence="5 6" key="1">
    <citation type="submission" date="2020-02" db="EMBL/GenBank/DDBJ databases">
        <authorList>
            <person name="Zheng R.K."/>
            <person name="Sun C.M."/>
        </authorList>
    </citation>
    <scope>NUCLEOTIDE SEQUENCE [LARGE SCALE GENOMIC DNA]</scope>
    <source>
        <strain evidence="6">zrk13</strain>
    </source>
</reference>
<dbReference type="SMART" id="SM00316">
    <property type="entry name" value="S1"/>
    <property type="match status" value="5"/>
</dbReference>
<evidence type="ECO:0000313" key="5">
    <source>
        <dbReference type="EMBL" id="QMS85667.1"/>
    </source>
</evidence>
<dbReference type="GO" id="GO:0003735">
    <property type="term" value="F:structural constituent of ribosome"/>
    <property type="evidence" value="ECO:0007669"/>
    <property type="project" value="TreeGrafter"/>
</dbReference>
<feature type="domain" description="S1 motif" evidence="4">
    <location>
        <begin position="346"/>
        <end position="414"/>
    </location>
</feature>
<protein>
    <submittedName>
        <fullName evidence="5">S1 RNA-binding domain-containing protein</fullName>
    </submittedName>
</protein>
<evidence type="ECO:0000256" key="1">
    <source>
        <dbReference type="ARBA" id="ARBA00006767"/>
    </source>
</evidence>
<dbReference type="CDD" id="cd04465">
    <property type="entry name" value="S1_RPS1_repeat_ec2_hs2"/>
    <property type="match status" value="1"/>
</dbReference>
<dbReference type="AlphaFoldDB" id="A0A7L7KSH4"/>
<dbReference type="SUPFAM" id="SSF50249">
    <property type="entry name" value="Nucleic acid-binding proteins"/>
    <property type="match status" value="5"/>
</dbReference>
<feature type="domain" description="S1 motif" evidence="4">
    <location>
        <begin position="179"/>
        <end position="245"/>
    </location>
</feature>
<sequence length="455" mass="51443">MTNVKVGKFVKGTVFHVTDDLCYVDIKAFADGVIYKEGFSLGNTISSCKEVVKEGDEMEFKITKIDHENQRILLSRKDMLKSEKRKKFDEETKDQQRIQGKVTRVTRGGLLLRHEGIEMFMPNSHIDVKFVNPEDFKGQTLECVVIENSDRKVVVSRKVLQQEDMKLAKKEAFDNLEVGSTVEGTVQNVLDFGAFVELGGIQGLLHVSEISHHRVNSAKDELKTGDKVTVKILKKEKGKVSLSLKALQKTPWELYADTHNVGDEVTGKVVRKMKSAMLLEVDQDVVGIINSKDYSWNPHENLAGMVEVGDTVNVKILSMDVKKRRMSLSKKHLEYNPWADVSVKKGEEVSGTVVELQSNGALVQVQNVNAFLPIGEISSDRISQLSDVLKVEQVINAVVLDVDKDNWRMKISIKALKEQKERELFEKYKETEEEVKAQTLGDLFADKFEELKDDE</sequence>
<proteinExistence type="inferred from homology"/>
<dbReference type="Pfam" id="PF00575">
    <property type="entry name" value="S1"/>
    <property type="match status" value="5"/>
</dbReference>
<dbReference type="PANTHER" id="PTHR10724">
    <property type="entry name" value="30S RIBOSOMAL PROTEIN S1"/>
    <property type="match status" value="1"/>
</dbReference>
<evidence type="ECO:0000256" key="2">
    <source>
        <dbReference type="ARBA" id="ARBA00022980"/>
    </source>
</evidence>
<keyword evidence="2" id="KW-0689">Ribosomal protein</keyword>
<organism evidence="5 6">
    <name type="scientific">Candidatus Xianfuyuplasma coldseepsis</name>
    <dbReference type="NCBI Taxonomy" id="2782163"/>
    <lineage>
        <taxon>Bacteria</taxon>
        <taxon>Bacillati</taxon>
        <taxon>Mycoplasmatota</taxon>
        <taxon>Mollicutes</taxon>
        <taxon>Candidatus Izemoplasmatales</taxon>
        <taxon>Candidatus Izemoplasmataceae</taxon>
        <taxon>Candidatus Xianfuyuplasma</taxon>
    </lineage>
</organism>
<gene>
    <name evidence="5" type="ORF">G4Z02_07895</name>
</gene>
<evidence type="ECO:0000256" key="3">
    <source>
        <dbReference type="ARBA" id="ARBA00023274"/>
    </source>
</evidence>
<keyword evidence="6" id="KW-1185">Reference proteome</keyword>
<dbReference type="PROSITE" id="PS50126">
    <property type="entry name" value="S1"/>
    <property type="match status" value="5"/>
</dbReference>
<dbReference type="RefSeq" id="WP_258877470.1">
    <property type="nucleotide sequence ID" value="NZ_CP048914.1"/>
</dbReference>
<feature type="domain" description="S1 motif" evidence="4">
    <location>
        <begin position="262"/>
        <end position="331"/>
    </location>
</feature>
<dbReference type="EMBL" id="CP048914">
    <property type="protein sequence ID" value="QMS85667.1"/>
    <property type="molecule type" value="Genomic_DNA"/>
</dbReference>
<evidence type="ECO:0000259" key="4">
    <source>
        <dbReference type="PROSITE" id="PS50126"/>
    </source>
</evidence>
<dbReference type="GO" id="GO:0005840">
    <property type="term" value="C:ribosome"/>
    <property type="evidence" value="ECO:0007669"/>
    <property type="project" value="UniProtKB-KW"/>
</dbReference>
<dbReference type="InterPro" id="IPR003029">
    <property type="entry name" value="S1_domain"/>
</dbReference>
<evidence type="ECO:0000313" key="6">
    <source>
        <dbReference type="Proteomes" id="UP000514720"/>
    </source>
</evidence>
<keyword evidence="3" id="KW-0687">Ribonucleoprotein</keyword>
<dbReference type="GO" id="GO:0006412">
    <property type="term" value="P:translation"/>
    <property type="evidence" value="ECO:0007669"/>
    <property type="project" value="TreeGrafter"/>
</dbReference>
<dbReference type="InterPro" id="IPR012340">
    <property type="entry name" value="NA-bd_OB-fold"/>
</dbReference>
<comment type="similarity">
    <text evidence="1">Belongs to the bacterial ribosomal protein bS1 family.</text>
</comment>
<dbReference type="InterPro" id="IPR035104">
    <property type="entry name" value="Ribosomal_protein_S1-like"/>
</dbReference>
<feature type="domain" description="S1 motif" evidence="4">
    <location>
        <begin position="95"/>
        <end position="158"/>
    </location>
</feature>
<dbReference type="Gene3D" id="2.40.50.140">
    <property type="entry name" value="Nucleic acid-binding proteins"/>
    <property type="match status" value="5"/>
</dbReference>
<dbReference type="InterPro" id="IPR050437">
    <property type="entry name" value="Ribos_protein_bS1-like"/>
</dbReference>
<dbReference type="Proteomes" id="UP000514720">
    <property type="component" value="Chromosome"/>
</dbReference>
<dbReference type="PANTHER" id="PTHR10724:SF7">
    <property type="entry name" value="SMALL RIBOSOMAL SUBUNIT PROTEIN BS1C"/>
    <property type="match status" value="1"/>
</dbReference>
<dbReference type="GO" id="GO:1990904">
    <property type="term" value="C:ribonucleoprotein complex"/>
    <property type="evidence" value="ECO:0007669"/>
    <property type="project" value="UniProtKB-KW"/>
</dbReference>